<keyword evidence="4" id="KW-0472">Membrane</keyword>
<dbReference type="EMBL" id="LT608328">
    <property type="protein sequence ID" value="SCM56408.1"/>
    <property type="molecule type" value="Genomic_DNA"/>
</dbReference>
<organism evidence="9 10">
    <name type="scientific">Petrimonas mucosa</name>
    <dbReference type="NCBI Taxonomy" id="1642646"/>
    <lineage>
        <taxon>Bacteria</taxon>
        <taxon>Pseudomonadati</taxon>
        <taxon>Bacteroidota</taxon>
        <taxon>Bacteroidia</taxon>
        <taxon>Bacteroidales</taxon>
        <taxon>Dysgonomonadaceae</taxon>
        <taxon>Petrimonas</taxon>
    </lineage>
</organism>
<evidence type="ECO:0000256" key="1">
    <source>
        <dbReference type="ARBA" id="ARBA00004442"/>
    </source>
</evidence>
<dbReference type="Pfam" id="PF14322">
    <property type="entry name" value="SusD-like_3"/>
    <property type="match status" value="1"/>
</dbReference>
<feature type="domain" description="RagB/SusD" evidence="7">
    <location>
        <begin position="290"/>
        <end position="566"/>
    </location>
</feature>
<dbReference type="RefSeq" id="WP_071136317.1">
    <property type="nucleotide sequence ID" value="NZ_DUQN01000031.1"/>
</dbReference>
<protein>
    <submittedName>
        <fullName evidence="9">Putative outer membrane protein probably involved in nutrient binding</fullName>
    </submittedName>
</protein>
<dbReference type="Pfam" id="PF07980">
    <property type="entry name" value="SusD_RagB"/>
    <property type="match status" value="1"/>
</dbReference>
<feature type="chain" id="PRO_5009603821" evidence="6">
    <location>
        <begin position="19"/>
        <end position="567"/>
    </location>
</feature>
<dbReference type="GO" id="GO:0009279">
    <property type="term" value="C:cell outer membrane"/>
    <property type="evidence" value="ECO:0007669"/>
    <property type="project" value="UniProtKB-SubCell"/>
</dbReference>
<dbReference type="KEGG" id="pmuc:ING2E5A_0865"/>
<dbReference type="SUPFAM" id="SSF48452">
    <property type="entry name" value="TPR-like"/>
    <property type="match status" value="1"/>
</dbReference>
<proteinExistence type="inferred from homology"/>
<evidence type="ECO:0000313" key="9">
    <source>
        <dbReference type="EMBL" id="SCM56408.1"/>
    </source>
</evidence>
<dbReference type="AlphaFoldDB" id="A0A1G4G583"/>
<keyword evidence="10" id="KW-1185">Reference proteome</keyword>
<evidence type="ECO:0000259" key="8">
    <source>
        <dbReference type="Pfam" id="PF14322"/>
    </source>
</evidence>
<sequence>MKKMIYMIVVAAVTMLLAGCSDFLDVQPEGSPTTTTYFANDAQAINAIKALYAPIYDSDGGYGREIYWEQCATNMMVPGRTRSYPGLFTLNYSGDEGPLSDTYNLFMGIIARANWVVKALLDKQAKTTLTPIEIRSLGEAYFVRGFLHFSLAYRYGSNRQGIPAIKYEEVEGEYDYSIPPQQATVMDNYAMIIADFEKAKEYLPRFETYGPDDRGRAHQAAAVAMMSRVYAYWATWDNTKWDNVISVVNELENSYGRRLADSFSNLFSADFKYWWGPEYCFTFPSNGGNDWKRGGVEWPGVILENKGWGVFNGWGQFKPTQDAYEEFAKDGEENNERLTRSILKYGQEFQFWGETRRFFSESDVETGFQINKWMDPFGYPDAINAGYVNNSGDWPTARVNFTVIRFADCMLLRAEANLAKGNNSEAAKDLNKIRARVNLPENCVGTWEELYHERFCELAYEPVADHLGDLKRWAVSSYPEIKALAIKELETHPRARHYSGYVTDPNTGESRFMDGYRGDPDGPYTIGAYLDFQSPAPKWEDHKICFPYPSNEITKAAGALKQNYGYN</sequence>
<evidence type="ECO:0000256" key="6">
    <source>
        <dbReference type="SAM" id="SignalP"/>
    </source>
</evidence>
<evidence type="ECO:0000313" key="10">
    <source>
        <dbReference type="Proteomes" id="UP000178485"/>
    </source>
</evidence>
<dbReference type="InterPro" id="IPR011990">
    <property type="entry name" value="TPR-like_helical_dom_sf"/>
</dbReference>
<accession>A0A1G4G583</accession>
<evidence type="ECO:0000256" key="4">
    <source>
        <dbReference type="ARBA" id="ARBA00023136"/>
    </source>
</evidence>
<feature type="signal peptide" evidence="6">
    <location>
        <begin position="1"/>
        <end position="18"/>
    </location>
</feature>
<comment type="similarity">
    <text evidence="2">Belongs to the SusD family.</text>
</comment>
<evidence type="ECO:0000256" key="2">
    <source>
        <dbReference type="ARBA" id="ARBA00006275"/>
    </source>
</evidence>
<name>A0A1G4G583_9BACT</name>
<dbReference type="Gene3D" id="1.25.40.390">
    <property type="match status" value="1"/>
</dbReference>
<evidence type="ECO:0000256" key="3">
    <source>
        <dbReference type="ARBA" id="ARBA00022729"/>
    </source>
</evidence>
<dbReference type="Proteomes" id="UP000178485">
    <property type="component" value="Chromosome i"/>
</dbReference>
<evidence type="ECO:0000256" key="5">
    <source>
        <dbReference type="ARBA" id="ARBA00023237"/>
    </source>
</evidence>
<reference evidence="9 10" key="1">
    <citation type="submission" date="2016-08" db="EMBL/GenBank/DDBJ databases">
        <authorList>
            <person name="Seilhamer J.J."/>
        </authorList>
    </citation>
    <scope>NUCLEOTIDE SEQUENCE [LARGE SCALE GENOMIC DNA]</scope>
    <source>
        <strain evidence="9">ING2-E5A</strain>
    </source>
</reference>
<evidence type="ECO:0000259" key="7">
    <source>
        <dbReference type="Pfam" id="PF07980"/>
    </source>
</evidence>
<dbReference type="InterPro" id="IPR033985">
    <property type="entry name" value="SusD-like_N"/>
</dbReference>
<keyword evidence="3 6" id="KW-0732">Signal</keyword>
<dbReference type="InterPro" id="IPR012944">
    <property type="entry name" value="SusD_RagB_dom"/>
</dbReference>
<comment type="subcellular location">
    <subcellularLocation>
        <location evidence="1">Cell outer membrane</location>
    </subcellularLocation>
</comment>
<feature type="domain" description="SusD-like N-terminal" evidence="8">
    <location>
        <begin position="22"/>
        <end position="230"/>
    </location>
</feature>
<dbReference type="PROSITE" id="PS51257">
    <property type="entry name" value="PROKAR_LIPOPROTEIN"/>
    <property type="match status" value="1"/>
</dbReference>
<dbReference type="STRING" id="1642646.ING2E5A_0865"/>
<gene>
    <name evidence="9" type="ORF">ING2E5A_0865</name>
</gene>
<keyword evidence="5" id="KW-0998">Cell outer membrane</keyword>